<dbReference type="GO" id="GO:0016787">
    <property type="term" value="F:hydrolase activity"/>
    <property type="evidence" value="ECO:0007669"/>
    <property type="project" value="UniProtKB-KW"/>
</dbReference>
<dbReference type="PANTHER" id="PTHR18934:SF99">
    <property type="entry name" value="ATP-DEPENDENT RNA HELICASE DHX37-RELATED"/>
    <property type="match status" value="1"/>
</dbReference>
<proteinExistence type="predicted"/>
<dbReference type="InterPro" id="IPR027417">
    <property type="entry name" value="P-loop_NTPase"/>
</dbReference>
<accession>A0ABD0QN74</accession>
<dbReference type="Pfam" id="PF00271">
    <property type="entry name" value="Helicase_C"/>
    <property type="match status" value="1"/>
</dbReference>
<evidence type="ECO:0000256" key="2">
    <source>
        <dbReference type="ARBA" id="ARBA00022801"/>
    </source>
</evidence>
<evidence type="ECO:0000256" key="1">
    <source>
        <dbReference type="ARBA" id="ARBA00022741"/>
    </source>
</evidence>
<sequence length="69" mass="7564">VFRPPPAGARLCVVATNVAETSLTIPGIKYVVDCGRVKKRFYDRVTWISQASANQRAGRAGRTEPGHCY</sequence>
<feature type="domain" description="Helicase C-terminal" evidence="5">
    <location>
        <begin position="1"/>
        <end position="69"/>
    </location>
</feature>
<name>A0ABD0QN74_CIRMR</name>
<dbReference type="Gene3D" id="3.40.50.300">
    <property type="entry name" value="P-loop containing nucleotide triphosphate hydrolases"/>
    <property type="match status" value="1"/>
</dbReference>
<dbReference type="GO" id="GO:0004386">
    <property type="term" value="F:helicase activity"/>
    <property type="evidence" value="ECO:0007669"/>
    <property type="project" value="UniProtKB-KW"/>
</dbReference>
<evidence type="ECO:0000313" key="7">
    <source>
        <dbReference type="Proteomes" id="UP001529510"/>
    </source>
</evidence>
<feature type="non-terminal residue" evidence="6">
    <location>
        <position position="1"/>
    </location>
</feature>
<dbReference type="PROSITE" id="PS51194">
    <property type="entry name" value="HELICASE_CTER"/>
    <property type="match status" value="1"/>
</dbReference>
<reference evidence="6 7" key="1">
    <citation type="submission" date="2024-05" db="EMBL/GenBank/DDBJ databases">
        <title>Genome sequencing and assembly of Indian major carp, Cirrhinus mrigala (Hamilton, 1822).</title>
        <authorList>
            <person name="Mohindra V."/>
            <person name="Chowdhury L.M."/>
            <person name="Lal K."/>
            <person name="Jena J.K."/>
        </authorList>
    </citation>
    <scope>NUCLEOTIDE SEQUENCE [LARGE SCALE GENOMIC DNA]</scope>
    <source>
        <strain evidence="6">CM1030</strain>
        <tissue evidence="6">Blood</tissue>
    </source>
</reference>
<dbReference type="Proteomes" id="UP001529510">
    <property type="component" value="Unassembled WGS sequence"/>
</dbReference>
<dbReference type="PANTHER" id="PTHR18934">
    <property type="entry name" value="ATP-DEPENDENT RNA HELICASE"/>
    <property type="match status" value="1"/>
</dbReference>
<dbReference type="SUPFAM" id="SSF52540">
    <property type="entry name" value="P-loop containing nucleoside triphosphate hydrolases"/>
    <property type="match status" value="1"/>
</dbReference>
<keyword evidence="3" id="KW-0347">Helicase</keyword>
<dbReference type="EMBL" id="JAMKFB020000008">
    <property type="protein sequence ID" value="KAL0187302.1"/>
    <property type="molecule type" value="Genomic_DNA"/>
</dbReference>
<evidence type="ECO:0000259" key="5">
    <source>
        <dbReference type="PROSITE" id="PS51194"/>
    </source>
</evidence>
<keyword evidence="4" id="KW-0067">ATP-binding</keyword>
<dbReference type="InterPro" id="IPR001650">
    <property type="entry name" value="Helicase_C-like"/>
</dbReference>
<dbReference type="AlphaFoldDB" id="A0ABD0QN74"/>
<keyword evidence="7" id="KW-1185">Reference proteome</keyword>
<protein>
    <recommendedName>
        <fullName evidence="5">Helicase C-terminal domain-containing protein</fullName>
    </recommendedName>
</protein>
<dbReference type="CDD" id="cd18791">
    <property type="entry name" value="SF2_C_RHA"/>
    <property type="match status" value="1"/>
</dbReference>
<keyword evidence="1" id="KW-0547">Nucleotide-binding</keyword>
<comment type="caution">
    <text evidence="6">The sequence shown here is derived from an EMBL/GenBank/DDBJ whole genome shotgun (WGS) entry which is preliminary data.</text>
</comment>
<evidence type="ECO:0000256" key="4">
    <source>
        <dbReference type="ARBA" id="ARBA00022840"/>
    </source>
</evidence>
<evidence type="ECO:0000313" key="6">
    <source>
        <dbReference type="EMBL" id="KAL0187302.1"/>
    </source>
</evidence>
<evidence type="ECO:0000256" key="3">
    <source>
        <dbReference type="ARBA" id="ARBA00022806"/>
    </source>
</evidence>
<dbReference type="GO" id="GO:0005524">
    <property type="term" value="F:ATP binding"/>
    <property type="evidence" value="ECO:0007669"/>
    <property type="project" value="UniProtKB-KW"/>
</dbReference>
<organism evidence="6 7">
    <name type="scientific">Cirrhinus mrigala</name>
    <name type="common">Mrigala</name>
    <dbReference type="NCBI Taxonomy" id="683832"/>
    <lineage>
        <taxon>Eukaryota</taxon>
        <taxon>Metazoa</taxon>
        <taxon>Chordata</taxon>
        <taxon>Craniata</taxon>
        <taxon>Vertebrata</taxon>
        <taxon>Euteleostomi</taxon>
        <taxon>Actinopterygii</taxon>
        <taxon>Neopterygii</taxon>
        <taxon>Teleostei</taxon>
        <taxon>Ostariophysi</taxon>
        <taxon>Cypriniformes</taxon>
        <taxon>Cyprinidae</taxon>
        <taxon>Labeoninae</taxon>
        <taxon>Labeonini</taxon>
        <taxon>Cirrhinus</taxon>
    </lineage>
</organism>
<feature type="non-terminal residue" evidence="6">
    <location>
        <position position="69"/>
    </location>
</feature>
<gene>
    <name evidence="6" type="ORF">M9458_018972</name>
</gene>
<keyword evidence="2" id="KW-0378">Hydrolase</keyword>